<proteinExistence type="predicted"/>
<gene>
    <name evidence="2" type="ORF">BOTBODRAFT_181892</name>
</gene>
<protein>
    <submittedName>
        <fullName evidence="2">Uncharacterized protein</fullName>
    </submittedName>
</protein>
<dbReference type="Proteomes" id="UP000027195">
    <property type="component" value="Unassembled WGS sequence"/>
</dbReference>
<dbReference type="OrthoDB" id="107110at2759"/>
<keyword evidence="3" id="KW-1185">Reference proteome</keyword>
<feature type="region of interest" description="Disordered" evidence="1">
    <location>
        <begin position="1"/>
        <end position="27"/>
    </location>
</feature>
<dbReference type="PANTHER" id="PTHR33266">
    <property type="entry name" value="CHROMOSOME 15, WHOLE GENOME SHOTGUN SEQUENCE"/>
    <property type="match status" value="1"/>
</dbReference>
<name>A0A067LSS5_BOTB1</name>
<dbReference type="STRING" id="930990.A0A067LSS5"/>
<dbReference type="HOGENOM" id="CLU_009568_1_0_1"/>
<evidence type="ECO:0000313" key="3">
    <source>
        <dbReference type="Proteomes" id="UP000027195"/>
    </source>
</evidence>
<evidence type="ECO:0000313" key="2">
    <source>
        <dbReference type="EMBL" id="KDQ06114.1"/>
    </source>
</evidence>
<dbReference type="PANTHER" id="PTHR33266:SF1">
    <property type="entry name" value="F-BOX DOMAIN-CONTAINING PROTEIN"/>
    <property type="match status" value="1"/>
</dbReference>
<dbReference type="InParanoid" id="A0A067LSS5"/>
<organism evidence="2 3">
    <name type="scientific">Botryobasidium botryosum (strain FD-172 SS1)</name>
    <dbReference type="NCBI Taxonomy" id="930990"/>
    <lineage>
        <taxon>Eukaryota</taxon>
        <taxon>Fungi</taxon>
        <taxon>Dikarya</taxon>
        <taxon>Basidiomycota</taxon>
        <taxon>Agaricomycotina</taxon>
        <taxon>Agaricomycetes</taxon>
        <taxon>Cantharellales</taxon>
        <taxon>Botryobasidiaceae</taxon>
        <taxon>Botryobasidium</taxon>
    </lineage>
</organism>
<evidence type="ECO:0000256" key="1">
    <source>
        <dbReference type="SAM" id="MobiDB-lite"/>
    </source>
</evidence>
<dbReference type="AlphaFoldDB" id="A0A067LSS5"/>
<sequence length="890" mass="98484">MSTIPRKRTLSFDQDENSTRQKMDDIPPTPMNIKDIDMMVIEELGDEYVVAVSAPPSPPYLLAAIVRSHSPLNQEFWTRRAAKRLIEEDASLRQKLEEAWAAKDFEDIRRYPRLQVERKQDEGQHDEAPMPRKGGPIICHAVAIAEGESMGATEKAWKYPFQGSAHKALLKRLRHLEKTWSKELNHYAKFVPLIQSSGTGKSRLLDEMAKEAYVIPLNIRDSREKGYPLADPGVLNFLTTADNASECEAKIWTFLRCLLDQAANVAIGLGEHLNPETLRAHFLEHRASFYTSVLNACNEDLNARRRLSSSDTPKASAKDPAEKTSLSKPCDTPSLKSTDAAVKPHSVAQAAQRFSTALRLAGKKGNIAVICIDEVHTLTRTKFDDEFSPFATLHRVIRELKSHPIFCVVLSTNTSIHQITSSGSQSDSSRVESGHTRLYQPFVAVGFDHLVEPSSGRELIDCCRTEYIASFGRPLFAGRYRCGTPAVQENITTFAFEKLTACGYGRSIGPGGRMASIAVRIPLDILPRTNDIRGSAKGANQEEQVERHLRMVISIDPDQGKIITAAPSEPILAEAAAMCWHAKTPNAIDLVAELVGHINNDCISKGDSGELFVALLTLMAHDSAAFEAEGVEGVPTFHTSIPLLDFLHHLFPEEHIETVLSTNDDTGATIKSHFKDAMVHFTHFIQVRDPRLLEAQHLAGFMMRGIAIVCVDGQHATDLVIPMSMDGTLEPAQISALKLQIKTTVAPGYKTYGALVYDEFVKLEDLDVDMELQQKSINILFSLGADPAVLNSRVADPKKDGKKRRESLGGFNIYVGGCTHDIFKPLSKSHDDKVKLMLRDSQIFPAAYTEGLEEGDTEIEALLRLTDPSTEYHPANLGWLEKVRGRGEGS</sequence>
<feature type="region of interest" description="Disordered" evidence="1">
    <location>
        <begin position="305"/>
        <end position="338"/>
    </location>
</feature>
<reference evidence="3" key="1">
    <citation type="journal article" date="2014" name="Proc. Natl. Acad. Sci. U.S.A.">
        <title>Extensive sampling of basidiomycete genomes demonstrates inadequacy of the white-rot/brown-rot paradigm for wood decay fungi.</title>
        <authorList>
            <person name="Riley R."/>
            <person name="Salamov A.A."/>
            <person name="Brown D.W."/>
            <person name="Nagy L.G."/>
            <person name="Floudas D."/>
            <person name="Held B.W."/>
            <person name="Levasseur A."/>
            <person name="Lombard V."/>
            <person name="Morin E."/>
            <person name="Otillar R."/>
            <person name="Lindquist E.A."/>
            <person name="Sun H."/>
            <person name="LaButti K.M."/>
            <person name="Schmutz J."/>
            <person name="Jabbour D."/>
            <person name="Luo H."/>
            <person name="Baker S.E."/>
            <person name="Pisabarro A.G."/>
            <person name="Walton J.D."/>
            <person name="Blanchette R.A."/>
            <person name="Henrissat B."/>
            <person name="Martin F."/>
            <person name="Cullen D."/>
            <person name="Hibbett D.S."/>
            <person name="Grigoriev I.V."/>
        </authorList>
    </citation>
    <scope>NUCLEOTIDE SEQUENCE [LARGE SCALE GENOMIC DNA]</scope>
    <source>
        <strain evidence="3">FD-172 SS1</strain>
    </source>
</reference>
<dbReference type="EMBL" id="KL198155">
    <property type="protein sequence ID" value="KDQ06114.1"/>
    <property type="molecule type" value="Genomic_DNA"/>
</dbReference>
<accession>A0A067LSS5</accession>